<feature type="compositionally biased region" description="Low complexity" evidence="1">
    <location>
        <begin position="24"/>
        <end position="35"/>
    </location>
</feature>
<evidence type="ECO:0008006" key="5">
    <source>
        <dbReference type="Google" id="ProtNLM"/>
    </source>
</evidence>
<reference evidence="3 4" key="1">
    <citation type="submission" date="2009-01" db="EMBL/GenBank/DDBJ databases">
        <title>Complete sequence of chromosome of Methylobacterium nodulans ORS 2060.</title>
        <authorList>
            <consortium name="US DOE Joint Genome Institute"/>
            <person name="Lucas S."/>
            <person name="Copeland A."/>
            <person name="Lapidus A."/>
            <person name="Glavina del Rio T."/>
            <person name="Dalin E."/>
            <person name="Tice H."/>
            <person name="Bruce D."/>
            <person name="Goodwin L."/>
            <person name="Pitluck S."/>
            <person name="Sims D."/>
            <person name="Brettin T."/>
            <person name="Detter J.C."/>
            <person name="Han C."/>
            <person name="Larimer F."/>
            <person name="Land M."/>
            <person name="Hauser L."/>
            <person name="Kyrpides N."/>
            <person name="Ivanova N."/>
            <person name="Marx C.J."/>
            <person name="Richardson P."/>
        </authorList>
    </citation>
    <scope>NUCLEOTIDE SEQUENCE [LARGE SCALE GENOMIC DNA]</scope>
    <source>
        <strain evidence="4">LMG 21967 / CNCM I-2342 / ORS 2060</strain>
    </source>
</reference>
<dbReference type="HOGENOM" id="CLU_2494366_0_0_5"/>
<keyword evidence="4" id="KW-1185">Reference proteome</keyword>
<dbReference type="OrthoDB" id="8006117at2"/>
<feature type="region of interest" description="Disordered" evidence="1">
    <location>
        <begin position="24"/>
        <end position="51"/>
    </location>
</feature>
<dbReference type="Pfam" id="PF07769">
    <property type="entry name" value="PsiF_repeat"/>
    <property type="match status" value="1"/>
</dbReference>
<organism evidence="3 4">
    <name type="scientific">Methylobacterium nodulans (strain LMG 21967 / CNCM I-2342 / ORS 2060)</name>
    <dbReference type="NCBI Taxonomy" id="460265"/>
    <lineage>
        <taxon>Bacteria</taxon>
        <taxon>Pseudomonadati</taxon>
        <taxon>Pseudomonadota</taxon>
        <taxon>Alphaproteobacteria</taxon>
        <taxon>Hyphomicrobiales</taxon>
        <taxon>Methylobacteriaceae</taxon>
        <taxon>Methylobacterium</taxon>
    </lineage>
</organism>
<dbReference type="eggNOG" id="ENOG5031220">
    <property type="taxonomic scope" value="Bacteria"/>
</dbReference>
<evidence type="ECO:0000256" key="1">
    <source>
        <dbReference type="SAM" id="MobiDB-lite"/>
    </source>
</evidence>
<feature type="signal peptide" evidence="2">
    <location>
        <begin position="1"/>
        <end position="23"/>
    </location>
</feature>
<dbReference type="KEGG" id="mno:Mnod_1568"/>
<name>B8IPR0_METNO</name>
<dbReference type="AlphaFoldDB" id="B8IPR0"/>
<dbReference type="EMBL" id="CP001349">
    <property type="protein sequence ID" value="ACL56560.1"/>
    <property type="molecule type" value="Genomic_DNA"/>
</dbReference>
<keyword evidence="2" id="KW-0732">Signal</keyword>
<protein>
    <recommendedName>
        <fullName evidence="5">PsiF repeat protein</fullName>
    </recommendedName>
</protein>
<feature type="chain" id="PRO_5002872058" description="PsiF repeat protein" evidence="2">
    <location>
        <begin position="24"/>
        <end position="86"/>
    </location>
</feature>
<evidence type="ECO:0000313" key="4">
    <source>
        <dbReference type="Proteomes" id="UP000008207"/>
    </source>
</evidence>
<proteinExistence type="predicted"/>
<dbReference type="RefSeq" id="WP_015928255.1">
    <property type="nucleotide sequence ID" value="NC_011894.1"/>
</dbReference>
<dbReference type="Proteomes" id="UP000008207">
    <property type="component" value="Chromosome"/>
</dbReference>
<gene>
    <name evidence="3" type="ordered locus">Mnod_1568</name>
</gene>
<accession>B8IPR0</accession>
<evidence type="ECO:0000256" key="2">
    <source>
        <dbReference type="SAM" id="SignalP"/>
    </source>
</evidence>
<sequence length="86" mass="8696">MKHALLALSAAALLAGLSLPVGAKDPPARAGAAKPAPKPEAPGPADEAVPGVDPAVLAQCRAEADDKRLKGEARSTFMKSCIEPED</sequence>
<evidence type="ECO:0000313" key="3">
    <source>
        <dbReference type="EMBL" id="ACL56560.1"/>
    </source>
</evidence>
<dbReference type="InterPro" id="IPR011690">
    <property type="entry name" value="P_starv_induced_PsiF"/>
</dbReference>